<sequence length="71" mass="7864">MGHGAWGMGKGKRGKGKGERGKGKGKRVRGKGERLNLSKQSGLKPRLLRRKVRRAGSKSPLQNCAFDFRLF</sequence>
<evidence type="ECO:0000313" key="3">
    <source>
        <dbReference type="Proteomes" id="UP000222523"/>
    </source>
</evidence>
<evidence type="ECO:0000256" key="1">
    <source>
        <dbReference type="SAM" id="MobiDB-lite"/>
    </source>
</evidence>
<accession>A0ABX4KXV9</accession>
<dbReference type="EMBL" id="LAHC01000001">
    <property type="protein sequence ID" value="PHK01367.1"/>
    <property type="molecule type" value="Genomic_DNA"/>
</dbReference>
<keyword evidence="3" id="KW-1185">Reference proteome</keyword>
<feature type="region of interest" description="Disordered" evidence="1">
    <location>
        <begin position="1"/>
        <end position="44"/>
    </location>
</feature>
<protein>
    <submittedName>
        <fullName evidence="2">Uncharacterized protein</fullName>
    </submittedName>
</protein>
<evidence type="ECO:0000313" key="2">
    <source>
        <dbReference type="EMBL" id="PHK01367.1"/>
    </source>
</evidence>
<name>A0ABX4KXV9_NOSLI</name>
<reference evidence="2 3" key="1">
    <citation type="submission" date="2015-02" db="EMBL/GenBank/DDBJ databases">
        <title>Nostoc linckia genome annotation.</title>
        <authorList>
            <person name="Zhou Z."/>
        </authorList>
    </citation>
    <scope>NUCLEOTIDE SEQUENCE [LARGE SCALE GENOMIC DNA]</scope>
    <source>
        <strain evidence="3">z7</strain>
    </source>
</reference>
<gene>
    <name evidence="2" type="ORF">VF04_01275</name>
</gene>
<dbReference type="Proteomes" id="UP000222523">
    <property type="component" value="Unassembled WGS sequence"/>
</dbReference>
<organism evidence="2 3">
    <name type="scientific">Nostoc linckia z7</name>
    <dbReference type="NCBI Taxonomy" id="1628745"/>
    <lineage>
        <taxon>Bacteria</taxon>
        <taxon>Bacillati</taxon>
        <taxon>Cyanobacteriota</taxon>
        <taxon>Cyanophyceae</taxon>
        <taxon>Nostocales</taxon>
        <taxon>Nostocaceae</taxon>
        <taxon>Nostoc</taxon>
    </lineage>
</organism>
<proteinExistence type="predicted"/>
<comment type="caution">
    <text evidence="2">The sequence shown here is derived from an EMBL/GenBank/DDBJ whole genome shotgun (WGS) entry which is preliminary data.</text>
</comment>